<sequence>MLGKLLFDLLVGSCCICMEDNCSPGLPPELYITPCICWKLAGTPPPVLYPFGPAAPACCCCACCWTAIICLHSALGVNASVGVILGGRCERIYMRWAAGPPCMALVRWGDCWRRGLEPLPCCCGRIMGPEGGIGCCCIGGRGL</sequence>
<dbReference type="EMBL" id="HBUF01185026">
    <property type="protein sequence ID" value="CAG6656465.1"/>
    <property type="molecule type" value="Transcribed_RNA"/>
</dbReference>
<dbReference type="EMBL" id="HBUF01185027">
    <property type="protein sequence ID" value="CAG6656467.1"/>
    <property type="molecule type" value="Transcribed_RNA"/>
</dbReference>
<protein>
    <recommendedName>
        <fullName evidence="3">Secreted protein</fullName>
    </recommendedName>
</protein>
<evidence type="ECO:0000313" key="2">
    <source>
        <dbReference type="EMBL" id="CAG6656463.1"/>
    </source>
</evidence>
<reference evidence="2" key="1">
    <citation type="submission" date="2021-05" db="EMBL/GenBank/DDBJ databases">
        <authorList>
            <person name="Alioto T."/>
            <person name="Alioto T."/>
            <person name="Gomez Garrido J."/>
        </authorList>
    </citation>
    <scope>NUCLEOTIDE SEQUENCE</scope>
</reference>
<evidence type="ECO:0008006" key="3">
    <source>
        <dbReference type="Google" id="ProtNLM"/>
    </source>
</evidence>
<feature type="signal peptide" evidence="1">
    <location>
        <begin position="1"/>
        <end position="17"/>
    </location>
</feature>
<organism evidence="2">
    <name type="scientific">Cacopsylla melanoneura</name>
    <dbReference type="NCBI Taxonomy" id="428564"/>
    <lineage>
        <taxon>Eukaryota</taxon>
        <taxon>Metazoa</taxon>
        <taxon>Ecdysozoa</taxon>
        <taxon>Arthropoda</taxon>
        <taxon>Hexapoda</taxon>
        <taxon>Insecta</taxon>
        <taxon>Pterygota</taxon>
        <taxon>Neoptera</taxon>
        <taxon>Paraneoptera</taxon>
        <taxon>Hemiptera</taxon>
        <taxon>Sternorrhyncha</taxon>
        <taxon>Psylloidea</taxon>
        <taxon>Psyllidae</taxon>
        <taxon>Psyllinae</taxon>
        <taxon>Cacopsylla</taxon>
    </lineage>
</organism>
<dbReference type="EMBL" id="HBUF01185025">
    <property type="protein sequence ID" value="CAG6656463.1"/>
    <property type="molecule type" value="Transcribed_RNA"/>
</dbReference>
<proteinExistence type="predicted"/>
<dbReference type="AlphaFoldDB" id="A0A8D8WF00"/>
<accession>A0A8D8WF00</accession>
<feature type="chain" id="PRO_5036262387" description="Secreted protein" evidence="1">
    <location>
        <begin position="18"/>
        <end position="143"/>
    </location>
</feature>
<evidence type="ECO:0000256" key="1">
    <source>
        <dbReference type="SAM" id="SignalP"/>
    </source>
</evidence>
<keyword evidence="1" id="KW-0732">Signal</keyword>
<name>A0A8D8WF00_9HEMI</name>